<gene>
    <name evidence="2" type="ORF">GA0061094_4063</name>
</gene>
<dbReference type="PROSITE" id="PS51819">
    <property type="entry name" value="VOC"/>
    <property type="match status" value="2"/>
</dbReference>
<feature type="domain" description="VOC" evidence="1">
    <location>
        <begin position="168"/>
        <end position="283"/>
    </location>
</feature>
<name>A0A0V8H868_9BACI</name>
<organism evidence="2 3">
    <name type="scientific">[Bacillus] enclensis</name>
    <dbReference type="NCBI Taxonomy" id="1402860"/>
    <lineage>
        <taxon>Bacteria</taxon>
        <taxon>Bacillati</taxon>
        <taxon>Bacillota</taxon>
        <taxon>Bacilli</taxon>
        <taxon>Bacillales</taxon>
        <taxon>Bacillaceae</taxon>
        <taxon>Rossellomorea</taxon>
    </lineage>
</organism>
<protein>
    <submittedName>
        <fullName evidence="2">Catechol 2,3-dioxygenase</fullName>
    </submittedName>
</protein>
<evidence type="ECO:0000313" key="3">
    <source>
        <dbReference type="Proteomes" id="UP000181997"/>
    </source>
</evidence>
<dbReference type="PANTHER" id="PTHR43279:SF1">
    <property type="entry name" value="CATECHOL-2,3-DIOXYGENASE"/>
    <property type="match status" value="1"/>
</dbReference>
<reference evidence="3" key="1">
    <citation type="submission" date="2016-08" db="EMBL/GenBank/DDBJ databases">
        <authorList>
            <person name="Varghese N."/>
            <person name="Submissions Spin"/>
        </authorList>
    </citation>
    <scope>NUCLEOTIDE SEQUENCE [LARGE SCALE GENOMIC DNA]</scope>
    <source>
        <strain evidence="3">SGD-1123</strain>
    </source>
</reference>
<dbReference type="EMBL" id="FMAU01000008">
    <property type="protein sequence ID" value="SCC33462.1"/>
    <property type="molecule type" value="Genomic_DNA"/>
</dbReference>
<keyword evidence="2" id="KW-0560">Oxidoreductase</keyword>
<dbReference type="Pfam" id="PF00903">
    <property type="entry name" value="Glyoxalase"/>
    <property type="match status" value="2"/>
</dbReference>
<dbReference type="RefSeq" id="WP_058299851.1">
    <property type="nucleotide sequence ID" value="NZ_FMAU01000008.1"/>
</dbReference>
<dbReference type="InterPro" id="IPR029068">
    <property type="entry name" value="Glyas_Bleomycin-R_OHBP_Dase"/>
</dbReference>
<dbReference type="InterPro" id="IPR037523">
    <property type="entry name" value="VOC_core"/>
</dbReference>
<dbReference type="OrthoDB" id="9792626at2"/>
<dbReference type="Gene3D" id="3.10.180.10">
    <property type="entry name" value="2,3-Dihydroxybiphenyl 1,2-Dioxygenase, domain 1"/>
    <property type="match status" value="2"/>
</dbReference>
<evidence type="ECO:0000313" key="2">
    <source>
        <dbReference type="EMBL" id="SCC33462.1"/>
    </source>
</evidence>
<keyword evidence="2" id="KW-0223">Dioxygenase</keyword>
<accession>A0A0V8H868</accession>
<dbReference type="GO" id="GO:0051213">
    <property type="term" value="F:dioxygenase activity"/>
    <property type="evidence" value="ECO:0007669"/>
    <property type="project" value="UniProtKB-KW"/>
</dbReference>
<sequence length="283" mass="31388">MNFHQYPHTHVSEVTIKVENLQRSLDFYQEVIGFKVMEQSQNKVQLTADGQTPLLTIVQPENVIPKQPRTTGLYHFAILLPERADLGRILHHFAQLNIPLGSSDHLVSEALYLNDPDGNGIEIYWDKPHSTWTWKGGQVEMAVDPIDARAILAEGEGEQWTGLPSKTVMGHLHMHAADLNETADFYTKGLGFEVVSALGNQALFLSTGHYHHHIGLNTWNGTGAPKPAENSVGLQSFNVHFPSQDERDAAASRLKTLGYQVETGQDGTISTEDPSGNKMYLTI</sequence>
<feature type="domain" description="VOC" evidence="1">
    <location>
        <begin position="10"/>
        <end position="126"/>
    </location>
</feature>
<dbReference type="AlphaFoldDB" id="A0A0V8H868"/>
<dbReference type="PANTHER" id="PTHR43279">
    <property type="entry name" value="CATECHOL-2,3-DIOXYGENASE"/>
    <property type="match status" value="1"/>
</dbReference>
<dbReference type="Proteomes" id="UP000181997">
    <property type="component" value="Unassembled WGS sequence"/>
</dbReference>
<evidence type="ECO:0000259" key="1">
    <source>
        <dbReference type="PROSITE" id="PS51819"/>
    </source>
</evidence>
<proteinExistence type="predicted"/>
<keyword evidence="3" id="KW-1185">Reference proteome</keyword>
<dbReference type="InterPro" id="IPR004360">
    <property type="entry name" value="Glyas_Fos-R_dOase_dom"/>
</dbReference>
<dbReference type="SUPFAM" id="SSF54593">
    <property type="entry name" value="Glyoxalase/Bleomycin resistance protein/Dihydroxybiphenyl dioxygenase"/>
    <property type="match status" value="2"/>
</dbReference>
<dbReference type="CDD" id="cd07255">
    <property type="entry name" value="VOC_BsCatE_like_N"/>
    <property type="match status" value="1"/>
</dbReference>